<accession>R7YPH9</accession>
<evidence type="ECO:0008006" key="4">
    <source>
        <dbReference type="Google" id="ProtNLM"/>
    </source>
</evidence>
<organism evidence="2 3">
    <name type="scientific">Coniosporium apollinis (strain CBS 100218)</name>
    <name type="common">Rock-inhabiting black yeast</name>
    <dbReference type="NCBI Taxonomy" id="1168221"/>
    <lineage>
        <taxon>Eukaryota</taxon>
        <taxon>Fungi</taxon>
        <taxon>Dikarya</taxon>
        <taxon>Ascomycota</taxon>
        <taxon>Pezizomycotina</taxon>
        <taxon>Dothideomycetes</taxon>
        <taxon>Dothideomycetes incertae sedis</taxon>
        <taxon>Coniosporium</taxon>
    </lineage>
</organism>
<feature type="region of interest" description="Disordered" evidence="1">
    <location>
        <begin position="1"/>
        <end position="20"/>
    </location>
</feature>
<dbReference type="EMBL" id="JH767565">
    <property type="protein sequence ID" value="EON63753.1"/>
    <property type="molecule type" value="Genomic_DNA"/>
</dbReference>
<dbReference type="PANTHER" id="PTHR38702">
    <property type="entry name" value="CALPONIN-HOMOLOGY (CH) DOMAIN-CONTAINING PROTEIN"/>
    <property type="match status" value="1"/>
</dbReference>
<evidence type="ECO:0000313" key="3">
    <source>
        <dbReference type="Proteomes" id="UP000016924"/>
    </source>
</evidence>
<name>R7YPH9_CONA1</name>
<dbReference type="Proteomes" id="UP000016924">
    <property type="component" value="Unassembled WGS sequence"/>
</dbReference>
<dbReference type="PANTHER" id="PTHR38702:SF1">
    <property type="entry name" value="CALPONIN-HOMOLOGY (CH) DOMAIN-CONTAINING PROTEIN"/>
    <property type="match status" value="1"/>
</dbReference>
<sequence>MADPPSEEPYSRSPSPPPWVSPTLALSAIPYLDRSVSTASSSSVSGRSVSSNRSVSEGGASRRRGYMRPQATVFSDSARNRESVMSLGSIAHLQYYFARTGLLDGKGGQLAKARKPSGAGGVGSEGAGGEDSSTFLFSPTEKSVSEFGLSLDDAQNGLLVSPDGDDETSGSWEEQEPIMLPPTVSTYLQRPVYVPPPPNMAVLRRELRETLEEAEKGLSGTTKDGSSTNSEARRDTAAQCGSPDNTADFQGWYEIEGLHILDTVTLAIRAARNYYTAHEQPQRLYALKPERVIRKELYQTLDVLKRMATRNFAGGVRQPERESILEWIAGIGKLLDTDEATERAEEQEREKWSWREDDWTGREREREWLFLKSFAPEPDMLPRWTESSDENSLPTPFLESLRTGLRLVLLHNALVRKSRRQFEEIRVYHTDTAKPYRCAENLRFWIKAAALRWEVKLSVDVMGVVQGANEAAWRGFEDALLAWSRAVREEITAEWREQKQVSQRKMPTLRIDTCHDGLDATEPVMSPTAV</sequence>
<dbReference type="eggNOG" id="ENOG502QWQI">
    <property type="taxonomic scope" value="Eukaryota"/>
</dbReference>
<evidence type="ECO:0000313" key="2">
    <source>
        <dbReference type="EMBL" id="EON63753.1"/>
    </source>
</evidence>
<feature type="compositionally biased region" description="Low complexity" evidence="1">
    <location>
        <begin position="37"/>
        <end position="56"/>
    </location>
</feature>
<dbReference type="AlphaFoldDB" id="R7YPH9"/>
<protein>
    <recommendedName>
        <fullName evidence="4">Calponin-homology (CH) domain-containing protein</fullName>
    </recommendedName>
</protein>
<dbReference type="RefSeq" id="XP_007779070.1">
    <property type="nucleotide sequence ID" value="XM_007780880.1"/>
</dbReference>
<dbReference type="OrthoDB" id="2534759at2759"/>
<dbReference type="OMA" id="LQGMHIL"/>
<reference evidence="3" key="1">
    <citation type="submission" date="2012-06" db="EMBL/GenBank/DDBJ databases">
        <title>The genome sequence of Coniosporium apollinis CBS 100218.</title>
        <authorList>
            <consortium name="The Broad Institute Genome Sequencing Platform"/>
            <person name="Cuomo C."/>
            <person name="Gorbushina A."/>
            <person name="Noack S."/>
            <person name="Walker B."/>
            <person name="Young S.K."/>
            <person name="Zeng Q."/>
            <person name="Gargeya S."/>
            <person name="Fitzgerald M."/>
            <person name="Haas B."/>
            <person name="Abouelleil A."/>
            <person name="Alvarado L."/>
            <person name="Arachchi H.M."/>
            <person name="Berlin A.M."/>
            <person name="Chapman S.B."/>
            <person name="Goldberg J."/>
            <person name="Griggs A."/>
            <person name="Gujja S."/>
            <person name="Hansen M."/>
            <person name="Howarth C."/>
            <person name="Imamovic A."/>
            <person name="Larimer J."/>
            <person name="McCowan C."/>
            <person name="Montmayeur A."/>
            <person name="Murphy C."/>
            <person name="Neiman D."/>
            <person name="Pearson M."/>
            <person name="Priest M."/>
            <person name="Roberts A."/>
            <person name="Saif S."/>
            <person name="Shea T."/>
            <person name="Sisk P."/>
            <person name="Sykes S."/>
            <person name="Wortman J."/>
            <person name="Nusbaum C."/>
            <person name="Birren B."/>
        </authorList>
    </citation>
    <scope>NUCLEOTIDE SEQUENCE [LARGE SCALE GENOMIC DNA]</scope>
    <source>
        <strain evidence="3">CBS 100218</strain>
    </source>
</reference>
<feature type="region of interest" description="Disordered" evidence="1">
    <location>
        <begin position="214"/>
        <end position="243"/>
    </location>
</feature>
<keyword evidence="3" id="KW-1185">Reference proteome</keyword>
<evidence type="ECO:0000256" key="1">
    <source>
        <dbReference type="SAM" id="MobiDB-lite"/>
    </source>
</evidence>
<proteinExistence type="predicted"/>
<feature type="region of interest" description="Disordered" evidence="1">
    <location>
        <begin position="107"/>
        <end position="136"/>
    </location>
</feature>
<dbReference type="HOGENOM" id="CLU_023476_0_0_1"/>
<gene>
    <name evidence="2" type="ORF">W97_02981</name>
</gene>
<dbReference type="STRING" id="1168221.R7YPH9"/>
<feature type="compositionally biased region" description="Polar residues" evidence="1">
    <location>
        <begin position="219"/>
        <end position="230"/>
    </location>
</feature>
<feature type="region of interest" description="Disordered" evidence="1">
    <location>
        <begin position="37"/>
        <end position="74"/>
    </location>
</feature>
<dbReference type="GeneID" id="19900292"/>
<feature type="compositionally biased region" description="Gly residues" evidence="1">
    <location>
        <begin position="118"/>
        <end position="129"/>
    </location>
</feature>